<reference evidence="1" key="2">
    <citation type="submission" date="2015-06" db="UniProtKB">
        <authorList>
            <consortium name="EnsemblPlants"/>
        </authorList>
    </citation>
    <scope>IDENTIFICATION</scope>
    <source>
        <strain evidence="1">DM1-3 516 R44</strain>
    </source>
</reference>
<proteinExistence type="predicted"/>
<dbReference type="InParanoid" id="M1DN01"/>
<accession>M1DN01</accession>
<reference evidence="2" key="1">
    <citation type="journal article" date="2011" name="Nature">
        <title>Genome sequence and analysis of the tuber crop potato.</title>
        <authorList>
            <consortium name="The Potato Genome Sequencing Consortium"/>
        </authorList>
    </citation>
    <scope>NUCLEOTIDE SEQUENCE [LARGE SCALE GENOMIC DNA]</scope>
    <source>
        <strain evidence="2">cv. DM1-3 516 R44</strain>
    </source>
</reference>
<dbReference type="Gramene" id="PGSC0003DMT400091603">
    <property type="protein sequence ID" value="PGSC0003DMT400091603"/>
    <property type="gene ID" value="PGSC0003DMG400041174"/>
</dbReference>
<protein>
    <submittedName>
        <fullName evidence="1">Reverse transcriptase</fullName>
    </submittedName>
</protein>
<evidence type="ECO:0000313" key="1">
    <source>
        <dbReference type="EnsemblPlants" id="PGSC0003DMT400091603"/>
    </source>
</evidence>
<sequence length="208" mass="23791">MLQRNIRRKPLDDTPTAPFYRQIDFLLQGFALWNFRRGNVHSATRQRDSAITRPSFLLSFSSLRSFLQPGHFAKNCPQSKRSVKTLQLFDDIADHTGIYLSRNDDLELVFSLEDEPTGETLFSIDVYEMVGDDTDINDDPGHNMYQISNAKEEIVDFPHEIDTPHVQLAIYSSKWDKAVQVITLMDTGVASSILNPTALPDDQWISHF</sequence>
<dbReference type="PaxDb" id="4113-PGSC0003DMT400091603"/>
<name>M1DN01_SOLTU</name>
<organism evidence="1 2">
    <name type="scientific">Solanum tuberosum</name>
    <name type="common">Potato</name>
    <dbReference type="NCBI Taxonomy" id="4113"/>
    <lineage>
        <taxon>Eukaryota</taxon>
        <taxon>Viridiplantae</taxon>
        <taxon>Streptophyta</taxon>
        <taxon>Embryophyta</taxon>
        <taxon>Tracheophyta</taxon>
        <taxon>Spermatophyta</taxon>
        <taxon>Magnoliopsida</taxon>
        <taxon>eudicotyledons</taxon>
        <taxon>Gunneridae</taxon>
        <taxon>Pentapetalae</taxon>
        <taxon>asterids</taxon>
        <taxon>lamiids</taxon>
        <taxon>Solanales</taxon>
        <taxon>Solanaceae</taxon>
        <taxon>Solanoideae</taxon>
        <taxon>Solaneae</taxon>
        <taxon>Solanum</taxon>
    </lineage>
</organism>
<dbReference type="HOGENOM" id="CLU_1322897_0_0_1"/>
<dbReference type="Proteomes" id="UP000011115">
    <property type="component" value="Unassembled WGS sequence"/>
</dbReference>
<keyword evidence="2" id="KW-1185">Reference proteome</keyword>
<evidence type="ECO:0000313" key="2">
    <source>
        <dbReference type="Proteomes" id="UP000011115"/>
    </source>
</evidence>
<dbReference type="AlphaFoldDB" id="M1DN01"/>
<dbReference type="EnsemblPlants" id="PGSC0003DMT400091603">
    <property type="protein sequence ID" value="PGSC0003DMT400091603"/>
    <property type="gene ID" value="PGSC0003DMG400041174"/>
</dbReference>